<dbReference type="Pfam" id="PF07235">
    <property type="entry name" value="DUF1427"/>
    <property type="match status" value="1"/>
</dbReference>
<dbReference type="InterPro" id="IPR009872">
    <property type="entry name" value="DUF1427"/>
</dbReference>
<sequence>MGAVYELLGVVSPAPPLLGLTGLLGIVLGERGASAWRDRRAHRRVDARRPPAPRDAAHPAGPAPSRSTPPGESA</sequence>
<feature type="compositionally biased region" description="Polar residues" evidence="1">
    <location>
        <begin position="65"/>
        <end position="74"/>
    </location>
</feature>
<name>A0A5J6FL12_9ACTN</name>
<dbReference type="KEGG" id="snk:CP967_32185"/>
<dbReference type="NCBIfam" id="TIGR03510">
    <property type="entry name" value="XapX"/>
    <property type="match status" value="1"/>
</dbReference>
<feature type="region of interest" description="Disordered" evidence="1">
    <location>
        <begin position="35"/>
        <end position="74"/>
    </location>
</feature>
<gene>
    <name evidence="2" type="ORF">CP967_32185</name>
</gene>
<dbReference type="EMBL" id="CP023702">
    <property type="protein sequence ID" value="QEU76893.1"/>
    <property type="molecule type" value="Genomic_DNA"/>
</dbReference>
<evidence type="ECO:0000313" key="3">
    <source>
        <dbReference type="Proteomes" id="UP000326178"/>
    </source>
</evidence>
<dbReference type="InterPro" id="IPR020017">
    <property type="entry name" value="XapX_domain"/>
</dbReference>
<evidence type="ECO:0000256" key="1">
    <source>
        <dbReference type="SAM" id="MobiDB-lite"/>
    </source>
</evidence>
<protein>
    <submittedName>
        <fullName evidence="2">DUF1427 family protein</fullName>
    </submittedName>
</protein>
<dbReference type="Proteomes" id="UP000326178">
    <property type="component" value="Chromosome"/>
</dbReference>
<evidence type="ECO:0000313" key="2">
    <source>
        <dbReference type="EMBL" id="QEU76893.1"/>
    </source>
</evidence>
<accession>A0A5J6FL12</accession>
<dbReference type="AlphaFoldDB" id="A0A5J6FL12"/>
<organism evidence="2 3">
    <name type="scientific">Streptomyces nitrosporeus</name>
    <dbReference type="NCBI Taxonomy" id="28894"/>
    <lineage>
        <taxon>Bacteria</taxon>
        <taxon>Bacillati</taxon>
        <taxon>Actinomycetota</taxon>
        <taxon>Actinomycetes</taxon>
        <taxon>Kitasatosporales</taxon>
        <taxon>Streptomycetaceae</taxon>
        <taxon>Streptomyces</taxon>
    </lineage>
</organism>
<keyword evidence="3" id="KW-1185">Reference proteome</keyword>
<reference evidence="2 3" key="1">
    <citation type="submission" date="2017-09" db="EMBL/GenBank/DDBJ databases">
        <authorList>
            <person name="Lee N."/>
            <person name="Cho B.-K."/>
        </authorList>
    </citation>
    <scope>NUCLEOTIDE SEQUENCE [LARGE SCALE GENOMIC DNA]</scope>
    <source>
        <strain evidence="2 3">ATCC 12769</strain>
    </source>
</reference>
<proteinExistence type="predicted"/>